<dbReference type="eggNOG" id="arCOG01121">
    <property type="taxonomic scope" value="Archaea"/>
</dbReference>
<evidence type="ECO:0000313" key="4">
    <source>
        <dbReference type="Proteomes" id="UP000013307"/>
    </source>
</evidence>
<dbReference type="PROSITE" id="PS50966">
    <property type="entry name" value="ZF_SWIM"/>
    <property type="match status" value="1"/>
</dbReference>
<name>N0BLG5_9EURY</name>
<keyword evidence="1" id="KW-0862">Zinc</keyword>
<evidence type="ECO:0000259" key="2">
    <source>
        <dbReference type="PROSITE" id="PS50966"/>
    </source>
</evidence>
<proteinExistence type="predicted"/>
<dbReference type="GeneID" id="15392662"/>
<dbReference type="AlphaFoldDB" id="N0BLG5"/>
<reference evidence="3 4" key="1">
    <citation type="journal article" date="2013" name="Genome Announc.">
        <title>Complete Genome Sequence of the Thermophilic and Facultatively Chemolithoautotrophic Sulfate Reducer Archaeoglobus sulfaticallidus Strain PM70-1T.</title>
        <authorList>
            <person name="Stokke R."/>
            <person name="Hocking W.P."/>
            <person name="Steinsbu B.O."/>
            <person name="Steen I.H."/>
        </authorList>
    </citation>
    <scope>NUCLEOTIDE SEQUENCE [LARGE SCALE GENOMIC DNA]</scope>
    <source>
        <strain evidence="3">PM70-1</strain>
    </source>
</reference>
<evidence type="ECO:0000313" key="3">
    <source>
        <dbReference type="EMBL" id="AGK61025.1"/>
    </source>
</evidence>
<protein>
    <submittedName>
        <fullName evidence="3">Putative metal-binding protein</fullName>
    </submittedName>
</protein>
<dbReference type="Pfam" id="PF04434">
    <property type="entry name" value="SWIM"/>
    <property type="match status" value="1"/>
</dbReference>
<evidence type="ECO:0000256" key="1">
    <source>
        <dbReference type="PROSITE-ProRule" id="PRU00325"/>
    </source>
</evidence>
<sequence length="116" mass="14089">MAEMVKEFEIRKDVIETAKKGIDFELYKKLLFEYGKRGEKAFIYLKEDRVKKYRDFFIVVGENEYIVEENFCTCEDFQINLKGKKPCSHIIAMLIARKIGHYRKFDKYYTDYLEKR</sequence>
<keyword evidence="1" id="KW-0863">Zinc-finger</keyword>
<dbReference type="HOGENOM" id="CLU_153623_0_0_2"/>
<dbReference type="InterPro" id="IPR007527">
    <property type="entry name" value="Znf_SWIM"/>
</dbReference>
<dbReference type="GO" id="GO:0008270">
    <property type="term" value="F:zinc ion binding"/>
    <property type="evidence" value="ECO:0007669"/>
    <property type="project" value="UniProtKB-KW"/>
</dbReference>
<organism evidence="3 4">
    <name type="scientific">Archaeoglobus sulfaticallidus PM70-1</name>
    <dbReference type="NCBI Taxonomy" id="387631"/>
    <lineage>
        <taxon>Archaea</taxon>
        <taxon>Methanobacteriati</taxon>
        <taxon>Methanobacteriota</taxon>
        <taxon>Archaeoglobi</taxon>
        <taxon>Archaeoglobales</taxon>
        <taxon>Archaeoglobaceae</taxon>
        <taxon>Archaeoglobus</taxon>
    </lineage>
</organism>
<keyword evidence="1" id="KW-0479">Metal-binding</keyword>
<keyword evidence="4" id="KW-1185">Reference proteome</keyword>
<dbReference type="RefSeq" id="WP_015590623.1">
    <property type="nucleotide sequence ID" value="NC_021169.1"/>
</dbReference>
<dbReference type="EMBL" id="CP005290">
    <property type="protein sequence ID" value="AGK61025.1"/>
    <property type="molecule type" value="Genomic_DNA"/>
</dbReference>
<dbReference type="STRING" id="387631.Asulf_01021"/>
<accession>N0BLG5</accession>
<feature type="domain" description="SWIM-type" evidence="2">
    <location>
        <begin position="57"/>
        <end position="98"/>
    </location>
</feature>
<gene>
    <name evidence="3" type="ORF">Asulf_01021</name>
</gene>
<dbReference type="Proteomes" id="UP000013307">
    <property type="component" value="Chromosome"/>
</dbReference>
<dbReference type="KEGG" id="ast:Asulf_01021"/>